<evidence type="ECO:0000313" key="3">
    <source>
        <dbReference type="Proteomes" id="UP000039865"/>
    </source>
</evidence>
<evidence type="ECO:0000256" key="1">
    <source>
        <dbReference type="SAM" id="Phobius"/>
    </source>
</evidence>
<evidence type="ECO:0000313" key="2">
    <source>
        <dbReference type="EMBL" id="CDW83285.1"/>
    </source>
</evidence>
<organism evidence="2 3">
    <name type="scientific">Stylonychia lemnae</name>
    <name type="common">Ciliate</name>
    <dbReference type="NCBI Taxonomy" id="5949"/>
    <lineage>
        <taxon>Eukaryota</taxon>
        <taxon>Sar</taxon>
        <taxon>Alveolata</taxon>
        <taxon>Ciliophora</taxon>
        <taxon>Intramacronucleata</taxon>
        <taxon>Spirotrichea</taxon>
        <taxon>Stichotrichia</taxon>
        <taxon>Sporadotrichida</taxon>
        <taxon>Oxytrichidae</taxon>
        <taxon>Stylonychinae</taxon>
        <taxon>Stylonychia</taxon>
    </lineage>
</organism>
<feature type="transmembrane region" description="Helical" evidence="1">
    <location>
        <begin position="103"/>
        <end position="120"/>
    </location>
</feature>
<gene>
    <name evidence="2" type="primary">Contig13210.g14095</name>
    <name evidence="2" type="ORF">STYLEM_12327</name>
</gene>
<keyword evidence="3" id="KW-1185">Reference proteome</keyword>
<dbReference type="EMBL" id="CCKQ01011713">
    <property type="protein sequence ID" value="CDW83285.1"/>
    <property type="molecule type" value="Genomic_DNA"/>
</dbReference>
<feature type="transmembrane region" description="Helical" evidence="1">
    <location>
        <begin position="30"/>
        <end position="50"/>
    </location>
</feature>
<protein>
    <recommendedName>
        <fullName evidence="4">Transmembrane protein</fullName>
    </recommendedName>
</protein>
<proteinExistence type="predicted"/>
<evidence type="ECO:0008006" key="4">
    <source>
        <dbReference type="Google" id="ProtNLM"/>
    </source>
</evidence>
<reference evidence="2 3" key="1">
    <citation type="submission" date="2014-06" db="EMBL/GenBank/DDBJ databases">
        <authorList>
            <person name="Swart Estienne"/>
        </authorList>
    </citation>
    <scope>NUCLEOTIDE SEQUENCE [LARGE SCALE GENOMIC DNA]</scope>
    <source>
        <strain evidence="2 3">130c</strain>
    </source>
</reference>
<name>A0A078ALQ6_STYLE</name>
<feature type="transmembrane region" description="Helical" evidence="1">
    <location>
        <begin position="141"/>
        <end position="160"/>
    </location>
</feature>
<feature type="transmembrane region" description="Helical" evidence="1">
    <location>
        <begin position="265"/>
        <end position="286"/>
    </location>
</feature>
<feature type="transmembrane region" description="Helical" evidence="1">
    <location>
        <begin position="224"/>
        <end position="245"/>
    </location>
</feature>
<keyword evidence="1" id="KW-1133">Transmembrane helix</keyword>
<keyword evidence="1" id="KW-0812">Transmembrane</keyword>
<feature type="transmembrane region" description="Helical" evidence="1">
    <location>
        <begin position="62"/>
        <end position="83"/>
    </location>
</feature>
<feature type="transmembrane region" description="Helical" evidence="1">
    <location>
        <begin position="180"/>
        <end position="204"/>
    </location>
</feature>
<sequence>MDVIRFCLKDCDKLQAGDEHDLDGKLFHVIWLNLYTIFFTVYVIETCYVIQKNIILNKGSILIILSTFCCLILKIVAYVWSVVGDIYNPNDNLDDILSEIAEFANIFVYACSFFFIFTLWKSYVCLQDEQKFIKKRQKYLIVFWVVVSIYLGCNVFFTVLEVQCLQQKCIKDETSAVSVINLILNIYKFLVELVFTYMFIRSYLYLRKPDSEHMMIKKYNKYDVCIAILILLWSSKIVFSNTLYFFDVYSSPKNDDLYNQIFQYYRLWIIITNFCFSTFLLWFLFISTHKLKRTERTVFRAPLFQFDPFPDQIRYLLQRRSSQNNILLQSTTSMLSCENDNNTMIKNINDHSNGNAD</sequence>
<keyword evidence="1" id="KW-0472">Membrane</keyword>
<dbReference type="AlphaFoldDB" id="A0A078ALQ6"/>
<dbReference type="Proteomes" id="UP000039865">
    <property type="component" value="Unassembled WGS sequence"/>
</dbReference>
<dbReference type="InParanoid" id="A0A078ALQ6"/>
<accession>A0A078ALQ6</accession>